<dbReference type="Proteomes" id="UP000807504">
    <property type="component" value="Unassembled WGS sequence"/>
</dbReference>
<organism evidence="3 4">
    <name type="scientific">Argiope bruennichi</name>
    <name type="common">Wasp spider</name>
    <name type="synonym">Aranea bruennichi</name>
    <dbReference type="NCBI Taxonomy" id="94029"/>
    <lineage>
        <taxon>Eukaryota</taxon>
        <taxon>Metazoa</taxon>
        <taxon>Ecdysozoa</taxon>
        <taxon>Arthropoda</taxon>
        <taxon>Chelicerata</taxon>
        <taxon>Arachnida</taxon>
        <taxon>Araneae</taxon>
        <taxon>Araneomorphae</taxon>
        <taxon>Entelegynae</taxon>
        <taxon>Araneoidea</taxon>
        <taxon>Araneidae</taxon>
        <taxon>Argiope</taxon>
    </lineage>
</organism>
<reference evidence="3" key="2">
    <citation type="submission" date="2020-06" db="EMBL/GenBank/DDBJ databases">
        <authorList>
            <person name="Sheffer M."/>
        </authorList>
    </citation>
    <scope>NUCLEOTIDE SEQUENCE</scope>
</reference>
<proteinExistence type="inferred from homology"/>
<accession>A0A8T0FST5</accession>
<name>A0A8T0FST5_ARGBR</name>
<dbReference type="SMART" id="SM01000">
    <property type="entry name" value="Aha1_N"/>
    <property type="match status" value="1"/>
</dbReference>
<dbReference type="SUPFAM" id="SSF55961">
    <property type="entry name" value="Bet v1-like"/>
    <property type="match status" value="1"/>
</dbReference>
<evidence type="ECO:0000313" key="4">
    <source>
        <dbReference type="Proteomes" id="UP000807504"/>
    </source>
</evidence>
<dbReference type="SUPFAM" id="SSF103111">
    <property type="entry name" value="Activator of Hsp90 ATPase, Aha1"/>
    <property type="match status" value="1"/>
</dbReference>
<dbReference type="InterPro" id="IPR036338">
    <property type="entry name" value="Aha1"/>
</dbReference>
<dbReference type="EMBL" id="JABXBU010000002">
    <property type="protein sequence ID" value="KAF8794161.1"/>
    <property type="molecule type" value="Genomic_DNA"/>
</dbReference>
<dbReference type="InterPro" id="IPR023393">
    <property type="entry name" value="START-like_dom_sf"/>
</dbReference>
<dbReference type="AlphaFoldDB" id="A0A8T0FST5"/>
<gene>
    <name evidence="3" type="ORF">HNY73_002168</name>
</gene>
<dbReference type="InterPro" id="IPR013538">
    <property type="entry name" value="ASHA1/2-like_C"/>
</dbReference>
<dbReference type="InterPro" id="IPR015310">
    <property type="entry name" value="AHSA1-like_N"/>
</dbReference>
<dbReference type="Pfam" id="PF08327">
    <property type="entry name" value="AHSA1"/>
    <property type="match status" value="1"/>
</dbReference>
<keyword evidence="4" id="KW-1185">Reference proteome</keyword>
<dbReference type="CDD" id="cd08892">
    <property type="entry name" value="SRPBCC_Aha1"/>
    <property type="match status" value="1"/>
</dbReference>
<feature type="domain" description="Activator of Hsp90 ATPase AHSA1-like N-terminal" evidence="2">
    <location>
        <begin position="29"/>
        <end position="163"/>
    </location>
</feature>
<dbReference type="GO" id="GO:0005829">
    <property type="term" value="C:cytosol"/>
    <property type="evidence" value="ECO:0007669"/>
    <property type="project" value="TreeGrafter"/>
</dbReference>
<sequence>MAKWGKGDPRWLVEDRPDAKNVNNWHWSEKNASYWSKEKLKKIFIGAKIQDEIAQCVIVEMTKCEGDAIVNNRKSKLIVFYDWVIEFKWIGSLKYDDSDVEGYIEIHNFSEDHDINDIKIRVHSETNGAKGEVIRDAIQEACVEVIRKNLKEYVTSLKEEFANELILPAKDNVQKDMFKCKKSIEKIKLFDETGSKTVKSDIFETCEISNTETFKCTAQEFYLAMTLKELVQAFTQSNCILETEEGGRFELFDGNVQGYFTKLVPYRLIEQKWRFRTWPEGHFSNVSIDINERSDCTEINIHHKDIPKDFLEFTREGWKKFYWDSMKRILGFGSFLL</sequence>
<keyword evidence="3" id="KW-0346">Stress response</keyword>
<evidence type="ECO:0000256" key="1">
    <source>
        <dbReference type="ARBA" id="ARBA00006817"/>
    </source>
</evidence>
<comment type="caution">
    <text evidence="3">The sequence shown here is derived from an EMBL/GenBank/DDBJ whole genome shotgun (WGS) entry which is preliminary data.</text>
</comment>
<reference evidence="3" key="1">
    <citation type="journal article" date="2020" name="bioRxiv">
        <title>Chromosome-level reference genome of the European wasp spider Argiope bruennichi: a resource for studies on range expansion and evolutionary adaptation.</title>
        <authorList>
            <person name="Sheffer M.M."/>
            <person name="Hoppe A."/>
            <person name="Krehenwinkel H."/>
            <person name="Uhl G."/>
            <person name="Kuss A.W."/>
            <person name="Jensen L."/>
            <person name="Jensen C."/>
            <person name="Gillespie R.G."/>
            <person name="Hoff K.J."/>
            <person name="Prost S."/>
        </authorList>
    </citation>
    <scope>NUCLEOTIDE SEQUENCE</scope>
</reference>
<protein>
    <submittedName>
        <fullName evidence="3">Activator of 90 kDa heat shock protein ATPase like protein</fullName>
    </submittedName>
</protein>
<dbReference type="Gene3D" id="3.15.10.20">
    <property type="entry name" value="Activator of Hsp90 ATPase Aha1, N-terminal domain"/>
    <property type="match status" value="1"/>
</dbReference>
<dbReference type="PANTHER" id="PTHR13009">
    <property type="entry name" value="HEAT SHOCK PROTEIN 90 HSP90 CO-CHAPERONE AHA-1"/>
    <property type="match status" value="1"/>
</dbReference>
<comment type="similarity">
    <text evidence="1">Belongs to the AHA1 family.</text>
</comment>
<dbReference type="GO" id="GO:0001671">
    <property type="term" value="F:ATPase activator activity"/>
    <property type="evidence" value="ECO:0007669"/>
    <property type="project" value="InterPro"/>
</dbReference>
<evidence type="ECO:0000313" key="3">
    <source>
        <dbReference type="EMBL" id="KAF8794161.1"/>
    </source>
</evidence>
<dbReference type="GO" id="GO:0051087">
    <property type="term" value="F:protein-folding chaperone binding"/>
    <property type="evidence" value="ECO:0007669"/>
    <property type="project" value="InterPro"/>
</dbReference>
<dbReference type="Pfam" id="PF09229">
    <property type="entry name" value="Aha1_N"/>
    <property type="match status" value="1"/>
</dbReference>
<dbReference type="Gene3D" id="3.30.530.20">
    <property type="match status" value="1"/>
</dbReference>
<evidence type="ECO:0000259" key="2">
    <source>
        <dbReference type="SMART" id="SM01000"/>
    </source>
</evidence>
<dbReference type="PANTHER" id="PTHR13009:SF22">
    <property type="entry name" value="LD43819P"/>
    <property type="match status" value="1"/>
</dbReference>
<dbReference type="GO" id="GO:0006457">
    <property type="term" value="P:protein folding"/>
    <property type="evidence" value="ECO:0007669"/>
    <property type="project" value="TreeGrafter"/>
</dbReference>